<keyword evidence="3" id="KW-1185">Reference proteome</keyword>
<name>A0A7M5X9L0_9CNID</name>
<organism evidence="2 3">
    <name type="scientific">Clytia hemisphaerica</name>
    <dbReference type="NCBI Taxonomy" id="252671"/>
    <lineage>
        <taxon>Eukaryota</taxon>
        <taxon>Metazoa</taxon>
        <taxon>Cnidaria</taxon>
        <taxon>Hydrozoa</taxon>
        <taxon>Hydroidolina</taxon>
        <taxon>Leptothecata</taxon>
        <taxon>Obeliida</taxon>
        <taxon>Clytiidae</taxon>
        <taxon>Clytia</taxon>
    </lineage>
</organism>
<sequence length="156" mass="17195">MRDMMGINLTQQNLLIFGLCLSCLVAPLSATFEACRRNSQCKKGFCCAGPPSFGFCMRNKKLGELCSASHLLSKTFGCGCEEGLTCAIVSRKGPYTRLRCVEIPATVKVKIDDKQKNSTDTITKLLTAYELRHLLEVIKERPVIKTPVSSDTPDET</sequence>
<dbReference type="AlphaFoldDB" id="A0A7M5X9L0"/>
<feature type="chain" id="PRO_5029508391" evidence="1">
    <location>
        <begin position="31"/>
        <end position="156"/>
    </location>
</feature>
<evidence type="ECO:0000313" key="3">
    <source>
        <dbReference type="Proteomes" id="UP000594262"/>
    </source>
</evidence>
<dbReference type="EnsemblMetazoa" id="CLYHEMT019990.1">
    <property type="protein sequence ID" value="CLYHEMP019990.1"/>
    <property type="gene ID" value="CLYHEMG019990"/>
</dbReference>
<reference evidence="2" key="1">
    <citation type="submission" date="2021-01" db="UniProtKB">
        <authorList>
            <consortium name="EnsemblMetazoa"/>
        </authorList>
    </citation>
    <scope>IDENTIFICATION</scope>
</reference>
<accession>A0A7M5X9L0</accession>
<dbReference type="GeneID" id="136817064"/>
<protein>
    <submittedName>
        <fullName evidence="2">Uncharacterized protein</fullName>
    </submittedName>
</protein>
<evidence type="ECO:0000313" key="2">
    <source>
        <dbReference type="EnsemblMetazoa" id="CLYHEMP019990.1"/>
    </source>
</evidence>
<dbReference type="RefSeq" id="XP_066929508.1">
    <property type="nucleotide sequence ID" value="XM_067073407.1"/>
</dbReference>
<feature type="signal peptide" evidence="1">
    <location>
        <begin position="1"/>
        <end position="30"/>
    </location>
</feature>
<proteinExistence type="predicted"/>
<evidence type="ECO:0000256" key="1">
    <source>
        <dbReference type="SAM" id="SignalP"/>
    </source>
</evidence>
<dbReference type="Proteomes" id="UP000594262">
    <property type="component" value="Unplaced"/>
</dbReference>
<keyword evidence="1" id="KW-0732">Signal</keyword>
<dbReference type="Gene3D" id="2.10.80.10">
    <property type="entry name" value="Lipase, subunit A"/>
    <property type="match status" value="1"/>
</dbReference>